<dbReference type="eggNOG" id="ENOG5033C7M">
    <property type="taxonomic scope" value="Bacteria"/>
</dbReference>
<reference evidence="8 9" key="1">
    <citation type="submission" date="2013-01" db="EMBL/GenBank/DDBJ databases">
        <authorList>
            <person name="Fiebig A."/>
            <person name="Goeker M."/>
            <person name="Klenk H.-P.P."/>
        </authorList>
    </citation>
    <scope>NUCLEOTIDE SEQUENCE [LARGE SCALE GENOMIC DNA]</scope>
    <source>
        <strain evidence="8 9">DSM 17069</strain>
    </source>
</reference>
<dbReference type="GO" id="GO:0008657">
    <property type="term" value="F:DNA topoisomerase type II (double strand cut, ATP-hydrolyzing) inhibitor activity"/>
    <property type="evidence" value="ECO:0007669"/>
    <property type="project" value="InterPro"/>
</dbReference>
<dbReference type="RefSeq" id="WP_037276066.1">
    <property type="nucleotide sequence ID" value="NZ_KN293991.1"/>
</dbReference>
<keyword evidence="5" id="KW-0804">Transcription</keyword>
<evidence type="ECO:0000256" key="7">
    <source>
        <dbReference type="ARBA" id="ARBA00033135"/>
    </source>
</evidence>
<evidence type="ECO:0000256" key="5">
    <source>
        <dbReference type="ARBA" id="ARBA00023163"/>
    </source>
</evidence>
<gene>
    <name evidence="8" type="ORF">rosmuc_00123</name>
</gene>
<organism evidence="8 9">
    <name type="scientific">Roseovarius mucosus DSM 17069</name>
    <dbReference type="NCBI Taxonomy" id="1288298"/>
    <lineage>
        <taxon>Bacteria</taxon>
        <taxon>Pseudomonadati</taxon>
        <taxon>Pseudomonadota</taxon>
        <taxon>Alphaproteobacteria</taxon>
        <taxon>Rhodobacterales</taxon>
        <taxon>Roseobacteraceae</taxon>
        <taxon>Roseovarius</taxon>
    </lineage>
</organism>
<evidence type="ECO:0000256" key="4">
    <source>
        <dbReference type="ARBA" id="ARBA00023015"/>
    </source>
</evidence>
<dbReference type="Proteomes" id="UP000030021">
    <property type="component" value="Unassembled WGS sequence"/>
</dbReference>
<dbReference type="OrthoDB" id="9813510at2"/>
<evidence type="ECO:0000313" key="9">
    <source>
        <dbReference type="Proteomes" id="UP000030021"/>
    </source>
</evidence>
<accession>A0A0A0HRF0</accession>
<evidence type="ECO:0000256" key="1">
    <source>
        <dbReference type="ARBA" id="ARBA00005230"/>
    </source>
</evidence>
<dbReference type="SUPFAM" id="SSF50118">
    <property type="entry name" value="Cell growth inhibitor/plasmid maintenance toxic component"/>
    <property type="match status" value="1"/>
</dbReference>
<dbReference type="HOGENOM" id="CLU_158043_1_1_5"/>
<dbReference type="AlphaFoldDB" id="A0A0A0HRF0"/>
<dbReference type="PATRIC" id="fig|1288298.3.peg.122"/>
<proteinExistence type="inferred from homology"/>
<evidence type="ECO:0000256" key="6">
    <source>
        <dbReference type="ARBA" id="ARBA00029628"/>
    </source>
</evidence>
<sequence>MAQFHVYRLPNKTLVLDVQTDLIDIGTRIVAPLMPLKSGPPPLTRLEPIFDLDGVAYVLHVAEMAAVRSSALSSPAIADLTDRDYEIRGALDMVFSGF</sequence>
<dbReference type="Gene3D" id="2.30.30.110">
    <property type="match status" value="1"/>
</dbReference>
<dbReference type="EMBL" id="AONH01000001">
    <property type="protein sequence ID" value="KGM89531.1"/>
    <property type="molecule type" value="Genomic_DNA"/>
</dbReference>
<keyword evidence="3" id="KW-0678">Repressor</keyword>
<dbReference type="InterPro" id="IPR011067">
    <property type="entry name" value="Plasmid_toxin/cell-grow_inhib"/>
</dbReference>
<protein>
    <recommendedName>
        <fullName evidence="2">Toxin CcdB</fullName>
    </recommendedName>
    <alternativeName>
        <fullName evidence="7">Cytotoxic protein CcdB</fullName>
    </alternativeName>
    <alternativeName>
        <fullName evidence="6">Protein LetD</fullName>
    </alternativeName>
</protein>
<dbReference type="Pfam" id="PF01845">
    <property type="entry name" value="CcdB"/>
    <property type="match status" value="1"/>
</dbReference>
<evidence type="ECO:0000256" key="2">
    <source>
        <dbReference type="ARBA" id="ARBA00015075"/>
    </source>
</evidence>
<name>A0A0A0HRF0_9RHOB</name>
<comment type="similarity">
    <text evidence="1">Belongs to the CcdB toxin family.</text>
</comment>
<comment type="caution">
    <text evidence="8">The sequence shown here is derived from an EMBL/GenBank/DDBJ whole genome shotgun (WGS) entry which is preliminary data.</text>
</comment>
<evidence type="ECO:0000256" key="3">
    <source>
        <dbReference type="ARBA" id="ARBA00022491"/>
    </source>
</evidence>
<keyword evidence="4" id="KW-0805">Transcription regulation</keyword>
<dbReference type="InterPro" id="IPR002712">
    <property type="entry name" value="CcdB"/>
</dbReference>
<evidence type="ECO:0000313" key="8">
    <source>
        <dbReference type="EMBL" id="KGM89531.1"/>
    </source>
</evidence>
<dbReference type="GO" id="GO:0006276">
    <property type="term" value="P:plasmid maintenance"/>
    <property type="evidence" value="ECO:0007669"/>
    <property type="project" value="InterPro"/>
</dbReference>